<gene>
    <name evidence="1" type="ORF">ILYODFUR_024291</name>
</gene>
<keyword evidence="2" id="KW-1185">Reference proteome</keyword>
<protein>
    <submittedName>
        <fullName evidence="1">Uncharacterized protein</fullName>
    </submittedName>
</protein>
<organism evidence="1 2">
    <name type="scientific">Ilyodon furcidens</name>
    <name type="common">goldbreast splitfin</name>
    <dbReference type="NCBI Taxonomy" id="33524"/>
    <lineage>
        <taxon>Eukaryota</taxon>
        <taxon>Metazoa</taxon>
        <taxon>Chordata</taxon>
        <taxon>Craniata</taxon>
        <taxon>Vertebrata</taxon>
        <taxon>Euteleostomi</taxon>
        <taxon>Actinopterygii</taxon>
        <taxon>Neopterygii</taxon>
        <taxon>Teleostei</taxon>
        <taxon>Neoteleostei</taxon>
        <taxon>Acanthomorphata</taxon>
        <taxon>Ovalentaria</taxon>
        <taxon>Atherinomorphae</taxon>
        <taxon>Cyprinodontiformes</taxon>
        <taxon>Goodeidae</taxon>
        <taxon>Ilyodon</taxon>
    </lineage>
</organism>
<dbReference type="EMBL" id="JAHRIQ010014452">
    <property type="protein sequence ID" value="MEQ2226114.1"/>
    <property type="molecule type" value="Genomic_DNA"/>
</dbReference>
<reference evidence="1 2" key="1">
    <citation type="submission" date="2021-06" db="EMBL/GenBank/DDBJ databases">
        <authorList>
            <person name="Palmer J.M."/>
        </authorList>
    </citation>
    <scope>NUCLEOTIDE SEQUENCE [LARGE SCALE GENOMIC DNA]</scope>
    <source>
        <strain evidence="2">if_2019</strain>
        <tissue evidence="1">Muscle</tissue>
    </source>
</reference>
<name>A0ABV0SZY8_9TELE</name>
<accession>A0ABV0SZY8</accession>
<sequence length="148" mass="16637">MWIWQPSIAPTALRKVMWRASPANPRDTASKSRGLLCNSVDDAMDSRVRHPKHSADHSVGCATCQPEKKNQGLNSSTPSMSPILVHKIKQHCQRLPAQPKIRPGVLLVEEAFQDWDTQVDPAVKGSGLEKGRIEMEKHIIFKACFWIF</sequence>
<evidence type="ECO:0000313" key="2">
    <source>
        <dbReference type="Proteomes" id="UP001482620"/>
    </source>
</evidence>
<evidence type="ECO:0000313" key="1">
    <source>
        <dbReference type="EMBL" id="MEQ2226114.1"/>
    </source>
</evidence>
<proteinExistence type="predicted"/>
<comment type="caution">
    <text evidence="1">The sequence shown here is derived from an EMBL/GenBank/DDBJ whole genome shotgun (WGS) entry which is preliminary data.</text>
</comment>
<dbReference type="Proteomes" id="UP001482620">
    <property type="component" value="Unassembled WGS sequence"/>
</dbReference>